<comment type="caution">
    <text evidence="3">The sequence shown here is derived from an EMBL/GenBank/DDBJ whole genome shotgun (WGS) entry which is preliminary data.</text>
</comment>
<gene>
    <name evidence="3" type="ORF">GTP77_11860</name>
</gene>
<dbReference type="PROSITE" id="PS51257">
    <property type="entry name" value="PROKAR_LIPOPROTEIN"/>
    <property type="match status" value="1"/>
</dbReference>
<reference evidence="3 4" key="1">
    <citation type="submission" date="2019-12" db="EMBL/GenBank/DDBJ databases">
        <title>Novel species isolated from a subtropical stream in China.</title>
        <authorList>
            <person name="Lu H."/>
        </authorList>
    </citation>
    <scope>NUCLEOTIDE SEQUENCE [LARGE SCALE GENOMIC DNA]</scope>
    <source>
        <strain evidence="3 4">FT127W</strain>
    </source>
</reference>
<dbReference type="Proteomes" id="UP000450676">
    <property type="component" value="Unassembled WGS sequence"/>
</dbReference>
<feature type="signal peptide" evidence="1">
    <location>
        <begin position="1"/>
        <end position="20"/>
    </location>
</feature>
<evidence type="ECO:0000313" key="3">
    <source>
        <dbReference type="EMBL" id="MYN08028.1"/>
    </source>
</evidence>
<accession>A0A7X4HB65</accession>
<dbReference type="EMBL" id="WWCU01000011">
    <property type="protein sequence ID" value="MYN08028.1"/>
    <property type="molecule type" value="Genomic_DNA"/>
</dbReference>
<evidence type="ECO:0000256" key="1">
    <source>
        <dbReference type="SAM" id="SignalP"/>
    </source>
</evidence>
<keyword evidence="4" id="KW-1185">Reference proteome</keyword>
<feature type="chain" id="PRO_5030804212" evidence="1">
    <location>
        <begin position="21"/>
        <end position="87"/>
    </location>
</feature>
<organism evidence="3 4">
    <name type="scientific">Pseudoduganella aquatica</name>
    <dbReference type="NCBI Taxonomy" id="2660641"/>
    <lineage>
        <taxon>Bacteria</taxon>
        <taxon>Pseudomonadati</taxon>
        <taxon>Pseudomonadota</taxon>
        <taxon>Betaproteobacteria</taxon>
        <taxon>Burkholderiales</taxon>
        <taxon>Oxalobacteraceae</taxon>
        <taxon>Telluria group</taxon>
        <taxon>Pseudoduganella</taxon>
    </lineage>
</organism>
<feature type="domain" description="DUF4266" evidence="2">
    <location>
        <begin position="38"/>
        <end position="87"/>
    </location>
</feature>
<dbReference type="AlphaFoldDB" id="A0A7X4HB65"/>
<dbReference type="RefSeq" id="WP_161072370.1">
    <property type="nucleotide sequence ID" value="NZ_CP086370.1"/>
</dbReference>
<name>A0A7X4HB65_9BURK</name>
<evidence type="ECO:0000313" key="4">
    <source>
        <dbReference type="Proteomes" id="UP000450676"/>
    </source>
</evidence>
<dbReference type="InterPro" id="IPR025362">
    <property type="entry name" value="DUF4266"/>
</dbReference>
<proteinExistence type="predicted"/>
<sequence length="87" mass="8952">MQAQIRWRGACRLARWAAWAALCAAAGLATGCAPLQPVAAWEKGALAQPNMRFDRDPAASRYSAHIYDSKEAASGAGSVGGGGCGCN</sequence>
<keyword evidence="1" id="KW-0732">Signal</keyword>
<dbReference type="Pfam" id="PF14086">
    <property type="entry name" value="DUF4266"/>
    <property type="match status" value="1"/>
</dbReference>
<evidence type="ECO:0000259" key="2">
    <source>
        <dbReference type="Pfam" id="PF14086"/>
    </source>
</evidence>
<protein>
    <submittedName>
        <fullName evidence="3">DUF4266 domain-containing protein</fullName>
    </submittedName>
</protein>